<dbReference type="PROSITE" id="PS50158">
    <property type="entry name" value="ZF_CCHC"/>
    <property type="match status" value="1"/>
</dbReference>
<dbReference type="InterPro" id="IPR041588">
    <property type="entry name" value="Integrase_H2C2"/>
</dbReference>
<dbReference type="InterPro" id="IPR040676">
    <property type="entry name" value="DUF5641"/>
</dbReference>
<dbReference type="SUPFAM" id="SSF57756">
    <property type="entry name" value="Retrovirus zinc finger-like domains"/>
    <property type="match status" value="1"/>
</dbReference>
<dbReference type="InterPro" id="IPR012337">
    <property type="entry name" value="RNaseH-like_sf"/>
</dbReference>
<proteinExistence type="predicted"/>
<dbReference type="Gene3D" id="3.30.70.270">
    <property type="match status" value="1"/>
</dbReference>
<dbReference type="Gene3D" id="1.20.5.1890">
    <property type="match status" value="1"/>
</dbReference>
<evidence type="ECO:0000313" key="5">
    <source>
        <dbReference type="Proteomes" id="UP000887569"/>
    </source>
</evidence>
<dbReference type="Pfam" id="PF18701">
    <property type="entry name" value="DUF5641"/>
    <property type="match status" value="1"/>
</dbReference>
<feature type="compositionally biased region" description="Basic and acidic residues" evidence="2">
    <location>
        <begin position="9"/>
        <end position="38"/>
    </location>
</feature>
<dbReference type="GO" id="GO:0019899">
    <property type="term" value="F:enzyme binding"/>
    <property type="evidence" value="ECO:0007669"/>
    <property type="project" value="UniProtKB-ARBA"/>
</dbReference>
<dbReference type="WBParaSite" id="PgB04_g043_t01">
    <property type="protein sequence ID" value="PgB04_g043_t01"/>
    <property type="gene ID" value="PgB04_g043"/>
</dbReference>
<evidence type="ECO:0000313" key="6">
    <source>
        <dbReference type="WBParaSite" id="PgB04_g043_t01"/>
    </source>
</evidence>
<evidence type="ECO:0000259" key="3">
    <source>
        <dbReference type="PROSITE" id="PS50158"/>
    </source>
</evidence>
<dbReference type="InterPro" id="IPR036875">
    <property type="entry name" value="Znf_CCHC_sf"/>
</dbReference>
<organism evidence="5 6">
    <name type="scientific">Parascaris univalens</name>
    <name type="common">Nematode worm</name>
    <dbReference type="NCBI Taxonomy" id="6257"/>
    <lineage>
        <taxon>Eukaryota</taxon>
        <taxon>Metazoa</taxon>
        <taxon>Ecdysozoa</taxon>
        <taxon>Nematoda</taxon>
        <taxon>Chromadorea</taxon>
        <taxon>Rhabditida</taxon>
        <taxon>Spirurina</taxon>
        <taxon>Ascaridomorpha</taxon>
        <taxon>Ascaridoidea</taxon>
        <taxon>Ascarididae</taxon>
        <taxon>Parascaris</taxon>
    </lineage>
</organism>
<evidence type="ECO:0000259" key="4">
    <source>
        <dbReference type="PROSITE" id="PS50994"/>
    </source>
</evidence>
<dbReference type="GO" id="GO:0008270">
    <property type="term" value="F:zinc ion binding"/>
    <property type="evidence" value="ECO:0007669"/>
    <property type="project" value="UniProtKB-KW"/>
</dbReference>
<dbReference type="PANTHER" id="PTHR47331">
    <property type="entry name" value="PHD-TYPE DOMAIN-CONTAINING PROTEIN"/>
    <property type="match status" value="1"/>
</dbReference>
<dbReference type="Pfam" id="PF17921">
    <property type="entry name" value="Integrase_H2C2"/>
    <property type="match status" value="1"/>
</dbReference>
<feature type="region of interest" description="Disordered" evidence="2">
    <location>
        <begin position="1"/>
        <end position="55"/>
    </location>
</feature>
<reference evidence="6" key="1">
    <citation type="submission" date="2022-11" db="UniProtKB">
        <authorList>
            <consortium name="WormBaseParasite"/>
        </authorList>
    </citation>
    <scope>IDENTIFICATION</scope>
</reference>
<dbReference type="Pfam" id="PF05380">
    <property type="entry name" value="Peptidase_A17"/>
    <property type="match status" value="1"/>
</dbReference>
<sequence>MRTAAIGKPTHEGRQAQRQAGRREQRNLGGVKLEEGLHHTSALPAVAKRQTKGKDRRSDLTRQVCAFCCEPHWADSCPRFTTLKERFDRARQLRLCFKCLREGHNQNDCTRNVSCYHCKRKGHPTALCKTWHRSQQGKEENPVGETHTQTIRTVAAIATPEQQERDKTVLLLSTFVEVRGDAPHTKTIKVPVLFDVGSERSFITEEIVQQLGIEVTHKEPLIVDGFGGTHITHCTSARVKLKMKRTDGRFFTMFANSVPRLVSEIAIAKLTEKTLRRIRSTRSITLPTVTLKPQILVGADYFHEIFRGSASTKLPSGFHLIRTCLGDMISGQGRSSRHGTLSKIKPANRCCCNVASAKDELEKFWSLELVGVRDPPLQTDDELAMKRFNESITFKDGRYYCSWPWKEDGGKLDSNFGLCMGRLKTSLKHLQKDPELLHAYEKTFDEQLKTGIIEDVTNTPPEGPVYYMPHQAVVRPGKATTKIRIVYDASSKTRKEGHSLNDVLLRGPLLLTNLCGVLLRVRLAPILITADVEKAFLQIGLHHDQRDAVRFIWVKDVTAPVSSTNLRVFRFTRVPFGVISSPFLLNATIQYHLKRKTTEIREEIQDNIYVDNVFLTAHQIPAAIEKGQEAKRVFEEADMNLREFRSNNREVLSALNKDSDSLHQSATLLGIVWDLQKDTMVFNTKKWDNWPATKRQFLAYTAEFYDPLGLFTPATLPLKLFLQHLWKKEYDWDQPFDNTDRQTAAALLERFQGQSLTLDRKLTAELDKRCAEIHVFVDASTSAFSAVAYLRSYSQGRYKSSLLMSKSRVAPIRGITIPRLELMAALIGSRLLNFVKEQLKHTGRTFLWSDSQATLHWIATATTVDRFVDNRLAEIRQSPAQFRYVDSGNNPADLATRGLTIAELGQCGQWWEGPSFLQQESRFWPEWTVPHNPVALVIIPSTPTVADVFECERFSTLNKLKRTTVQVLRAIKRMLRSTQIRLGRTLWETVQLEGPATAGELDWAERILIRQEQTKISEEFERNTDANLYKDEHGIMRCLGRLEYAALPEETVHPILLPKSSALTRLIVLARHKEAGHAGVSQTLADVRKRYWIPQGRATVKRTLRRHCMACRRWNAKPFKLPAFPPLPKERTWAMRAFQNVGLDYMGPITIRDLTGPCKRWIALFTCLATRAIHLQVTKNLSAEQFLHVLRRFIARNGYPTSVVLDNAPQFQLVKQVMQNTLAAPITWRFITPYAPWQGGVYERLVGLTKTAFRKAVGRRLLDEEEFKTLVVECEAIVNSRPLTYVDSAPERILRPVDFLRPQAIIATQEPSPEHDKGPQHTADRRDKLLSLWKATISSLERFWKIWTHDYLMSLRERHCMEHHQPSRVTDRAPREGEIVIVAEDGLPRAEWKLGKVEKLYKNHEGKTKTVDVKMPNGHVLKRPVSMLYPLEVSEEEREALPTTKSKEFVNHPADQNLQAEETEEAEETRTKPETHRTRHAHALSIVLVILFATFALTSSAPTNLQFHVCAKYGHGLYVKIPDKLNCKEVREEMHSSSQIVEVLNRAFITANATFCAKVLRTVCTKCFLRWSLAVTRDETTVQNMTASQCMEMRRSQQLNGIRLEQIDANRWSSKQPTEYSYGWIGTRCHTTTNYRMEQGVIKFYDGLSRTSGCNKTLGKCITATETILWDPSELADRCPYRTLGKANAQVSHRFVTIPTMQAVFVRSKKMQNDTSLDTVCKFRRAEVMKNGVVIEFSPEEQPPRETSNGILSKRILFVEELPEEINKKSDTSVNAKLQFLWNSLSEREQRITQEIRHRICEQHNRMLWLIGALSRTDPTTAARVLLRRMDIAAENIGDLLEVFPCKKLEVYEVFANHEVQGKCYRDLPVRYKDKILFVHLRSLETK</sequence>
<dbReference type="Gene3D" id="3.10.10.10">
    <property type="entry name" value="HIV Type 1 Reverse Transcriptase, subunit A, domain 1"/>
    <property type="match status" value="1"/>
</dbReference>
<dbReference type="PROSITE" id="PS50994">
    <property type="entry name" value="INTEGRASE"/>
    <property type="match status" value="1"/>
</dbReference>
<evidence type="ECO:0000256" key="2">
    <source>
        <dbReference type="SAM" id="MobiDB-lite"/>
    </source>
</evidence>
<dbReference type="Gene3D" id="3.30.420.10">
    <property type="entry name" value="Ribonuclease H-like superfamily/Ribonuclease H"/>
    <property type="match status" value="1"/>
</dbReference>
<dbReference type="Pfam" id="PF24664">
    <property type="entry name" value="Monjiviricetes_fusion"/>
    <property type="match status" value="1"/>
</dbReference>
<protein>
    <submittedName>
        <fullName evidence="6">CCHC-type domain-containing protein</fullName>
    </submittedName>
</protein>
<dbReference type="InterPro" id="IPR001878">
    <property type="entry name" value="Znf_CCHC"/>
</dbReference>
<dbReference type="GO" id="GO:0015074">
    <property type="term" value="P:DNA integration"/>
    <property type="evidence" value="ECO:0007669"/>
    <property type="project" value="InterPro"/>
</dbReference>
<accession>A0A914ZHH7</accession>
<keyword evidence="1" id="KW-0862">Zinc</keyword>
<dbReference type="SUPFAM" id="SSF161008">
    <property type="entry name" value="Viral glycoprotein ectodomain-like"/>
    <property type="match status" value="1"/>
</dbReference>
<dbReference type="InterPro" id="IPR043502">
    <property type="entry name" value="DNA/RNA_pol_sf"/>
</dbReference>
<feature type="domain" description="CCHC-type" evidence="3">
    <location>
        <begin position="96"/>
        <end position="111"/>
    </location>
</feature>
<dbReference type="SMART" id="SM00343">
    <property type="entry name" value="ZnF_C2HC"/>
    <property type="match status" value="2"/>
</dbReference>
<keyword evidence="1" id="KW-0479">Metal-binding</keyword>
<dbReference type="Pfam" id="PF05585">
    <property type="entry name" value="DUF1758"/>
    <property type="match status" value="1"/>
</dbReference>
<dbReference type="Gene3D" id="4.10.60.10">
    <property type="entry name" value="Zinc finger, CCHC-type"/>
    <property type="match status" value="1"/>
</dbReference>
<dbReference type="Gene3D" id="1.10.340.70">
    <property type="match status" value="1"/>
</dbReference>
<dbReference type="GO" id="GO:0003676">
    <property type="term" value="F:nucleic acid binding"/>
    <property type="evidence" value="ECO:0007669"/>
    <property type="project" value="InterPro"/>
</dbReference>
<dbReference type="GO" id="GO:0042575">
    <property type="term" value="C:DNA polymerase complex"/>
    <property type="evidence" value="ECO:0007669"/>
    <property type="project" value="UniProtKB-ARBA"/>
</dbReference>
<dbReference type="InterPro" id="IPR008042">
    <property type="entry name" value="Retrotrans_Pao"/>
</dbReference>
<dbReference type="InterPro" id="IPR008737">
    <property type="entry name" value="DUF1758"/>
</dbReference>
<dbReference type="InterPro" id="IPR001584">
    <property type="entry name" value="Integrase_cat-core"/>
</dbReference>
<dbReference type="InterPro" id="IPR036397">
    <property type="entry name" value="RNaseH_sf"/>
</dbReference>
<name>A0A914ZHH7_PARUN</name>
<keyword evidence="1" id="KW-0863">Zinc-finger</keyword>
<dbReference type="SUPFAM" id="SSF53098">
    <property type="entry name" value="Ribonuclease H-like"/>
    <property type="match status" value="1"/>
</dbReference>
<keyword evidence="5" id="KW-1185">Reference proteome</keyword>
<dbReference type="SUPFAM" id="SSF56672">
    <property type="entry name" value="DNA/RNA polymerases"/>
    <property type="match status" value="1"/>
</dbReference>
<dbReference type="Proteomes" id="UP000887569">
    <property type="component" value="Unplaced"/>
</dbReference>
<dbReference type="InterPro" id="IPR043128">
    <property type="entry name" value="Rev_trsase/Diguanyl_cyclase"/>
</dbReference>
<feature type="region of interest" description="Disordered" evidence="2">
    <location>
        <begin position="1436"/>
        <end position="1477"/>
    </location>
</feature>
<evidence type="ECO:0000256" key="1">
    <source>
        <dbReference type="PROSITE-ProRule" id="PRU00047"/>
    </source>
</evidence>
<feature type="domain" description="Integrase catalytic" evidence="4">
    <location>
        <begin position="1124"/>
        <end position="1304"/>
    </location>
</feature>
<dbReference type="PANTHER" id="PTHR47331:SF1">
    <property type="entry name" value="GAG-LIKE PROTEIN"/>
    <property type="match status" value="1"/>
</dbReference>